<sequence>MEQGYFWNLSFVVGLLILILSGILEFITLVAGGNNRNKIVRISSSITNNSILRKVLYLIIFIWVFLICLTLLVNNSANGFSTQQNAHTTTYHSIQKVSTDNRNVYVVIKQHKKRVTKKITATKRVDSTIGPSFKNKVLHTEISYGPQNTPLSQAFFIPPYANGGGVKHISQIKVFSNKSLNWWHKQKIKIQN</sequence>
<feature type="transmembrane region" description="Helical" evidence="1">
    <location>
        <begin position="55"/>
        <end position="73"/>
    </location>
</feature>
<evidence type="ECO:0000256" key="1">
    <source>
        <dbReference type="SAM" id="Phobius"/>
    </source>
</evidence>
<dbReference type="AlphaFoldDB" id="A0A401IQB3"/>
<reference evidence="2 3" key="1">
    <citation type="journal article" date="2019" name="Int. J. Syst. Evol. Microbiol.">
        <title>Lactobacillus salitolerans sp. nov., a novel lactic acid bacterium isolated from spent mushroom substrates.</title>
        <authorList>
            <person name="Tohno M."/>
            <person name="Tanizawa Y."/>
            <person name="Kojima Y."/>
            <person name="Sakamoto M."/>
            <person name="Nakamura Y."/>
            <person name="Ohkuma M."/>
            <person name="Kobayashi H."/>
        </authorList>
    </citation>
    <scope>NUCLEOTIDE SEQUENCE [LARGE SCALE GENOMIC DNA]</scope>
    <source>
        <strain evidence="2 3">YK43</strain>
    </source>
</reference>
<gene>
    <name evidence="2" type="ORF">LFYK43_01870</name>
</gene>
<keyword evidence="3" id="KW-1185">Reference proteome</keyword>
<proteinExistence type="predicted"/>
<accession>A0A401IQB3</accession>
<keyword evidence="1" id="KW-1133">Transmembrane helix</keyword>
<dbReference type="Proteomes" id="UP000286848">
    <property type="component" value="Unassembled WGS sequence"/>
</dbReference>
<evidence type="ECO:0000313" key="3">
    <source>
        <dbReference type="Proteomes" id="UP000286848"/>
    </source>
</evidence>
<dbReference type="EMBL" id="BFFP01000002">
    <property type="protein sequence ID" value="GBG93728.1"/>
    <property type="molecule type" value="Genomic_DNA"/>
</dbReference>
<name>A0A401IQB3_9LACO</name>
<keyword evidence="1" id="KW-0812">Transmembrane</keyword>
<dbReference type="RefSeq" id="WP_124974500.1">
    <property type="nucleotide sequence ID" value="NZ_BFFP01000002.1"/>
</dbReference>
<organism evidence="2 3">
    <name type="scientific">Ligilactobacillus salitolerans</name>
    <dbReference type="NCBI Taxonomy" id="1808352"/>
    <lineage>
        <taxon>Bacteria</taxon>
        <taxon>Bacillati</taxon>
        <taxon>Bacillota</taxon>
        <taxon>Bacilli</taxon>
        <taxon>Lactobacillales</taxon>
        <taxon>Lactobacillaceae</taxon>
        <taxon>Ligilactobacillus</taxon>
    </lineage>
</organism>
<keyword evidence="1" id="KW-0472">Membrane</keyword>
<comment type="caution">
    <text evidence="2">The sequence shown here is derived from an EMBL/GenBank/DDBJ whole genome shotgun (WGS) entry which is preliminary data.</text>
</comment>
<feature type="transmembrane region" description="Helical" evidence="1">
    <location>
        <begin position="6"/>
        <end position="34"/>
    </location>
</feature>
<evidence type="ECO:0000313" key="2">
    <source>
        <dbReference type="EMBL" id="GBG93728.1"/>
    </source>
</evidence>
<protein>
    <submittedName>
        <fullName evidence="2">Uncharacterized protein</fullName>
    </submittedName>
</protein>